<organism evidence="1 2">
    <name type="scientific">Saccharomyces mikatae IFO 1815</name>
    <dbReference type="NCBI Taxonomy" id="226126"/>
    <lineage>
        <taxon>Eukaryota</taxon>
        <taxon>Fungi</taxon>
        <taxon>Dikarya</taxon>
        <taxon>Ascomycota</taxon>
        <taxon>Saccharomycotina</taxon>
        <taxon>Saccharomycetes</taxon>
        <taxon>Saccharomycetales</taxon>
        <taxon>Saccharomycetaceae</taxon>
        <taxon>Saccharomyces</taxon>
    </lineage>
</organism>
<protein>
    <submittedName>
        <fullName evidence="1">Uncharacterized protein</fullName>
    </submittedName>
</protein>
<accession>A0AA35IYZ1</accession>
<reference evidence="1" key="1">
    <citation type="submission" date="2022-10" db="EMBL/GenBank/DDBJ databases">
        <authorList>
            <person name="Byrne P K."/>
        </authorList>
    </citation>
    <scope>NUCLEOTIDE SEQUENCE</scope>
    <source>
        <strain evidence="1">IFO1815</strain>
    </source>
</reference>
<sequence>MSKIRPKRSIAPPPSDFYESSRFHSDGYIKVLEILSHVVIERNHTSKEIKIKKIKQQKLKPVVNESVYKLKNKKSKTNFISKDDPSKGSMIRKRDKLCEWFKRFLPKEGIEIVSHEKQQGSNNENFLPSNVLVGCSRELIKPGSCQTLEDTNLFPYKENLDERADKISSCPEKNSLNELVFEVEEESNSHYFFLTDTKRRALKAQKKTYTSTFLVGQQHRAIF</sequence>
<gene>
    <name evidence="1" type="primary">SMKI06G0510</name>
    <name evidence="1" type="ORF">SMKI_06G0510</name>
</gene>
<keyword evidence="2" id="KW-1185">Reference proteome</keyword>
<dbReference type="EMBL" id="OX365762">
    <property type="protein sequence ID" value="CAI4038705.1"/>
    <property type="molecule type" value="Genomic_DNA"/>
</dbReference>
<dbReference type="RefSeq" id="XP_056081820.1">
    <property type="nucleotide sequence ID" value="XM_056222094.1"/>
</dbReference>
<dbReference type="Proteomes" id="UP001161438">
    <property type="component" value="Chromosome 6"/>
</dbReference>
<evidence type="ECO:0000313" key="2">
    <source>
        <dbReference type="Proteomes" id="UP001161438"/>
    </source>
</evidence>
<proteinExistence type="predicted"/>
<evidence type="ECO:0000313" key="1">
    <source>
        <dbReference type="EMBL" id="CAI4038705.1"/>
    </source>
</evidence>
<name>A0AA35IYZ1_SACMI</name>
<dbReference type="AlphaFoldDB" id="A0AA35IYZ1"/>
<dbReference type="GeneID" id="80917916"/>